<dbReference type="RefSeq" id="WP_209468896.1">
    <property type="nucleotide sequence ID" value="NZ_BAABDR010000007.1"/>
</dbReference>
<evidence type="ECO:0000313" key="2">
    <source>
        <dbReference type="EMBL" id="MBP2064969.1"/>
    </source>
</evidence>
<comment type="caution">
    <text evidence="2">The sequence shown here is derived from an EMBL/GenBank/DDBJ whole genome shotgun (WGS) entry which is preliminary data.</text>
</comment>
<reference evidence="2 3" key="1">
    <citation type="submission" date="2021-03" db="EMBL/GenBank/DDBJ databases">
        <title>Genomic Encyclopedia of Type Strains, Phase IV (KMG-IV): sequencing the most valuable type-strain genomes for metagenomic binning, comparative biology and taxonomic classification.</title>
        <authorList>
            <person name="Goeker M."/>
        </authorList>
    </citation>
    <scope>NUCLEOTIDE SEQUENCE [LARGE SCALE GENOMIC DNA]</scope>
    <source>
        <strain evidence="2 3">DSM 41954</strain>
    </source>
</reference>
<evidence type="ECO:0000313" key="3">
    <source>
        <dbReference type="Proteomes" id="UP000756710"/>
    </source>
</evidence>
<dbReference type="Proteomes" id="UP000756710">
    <property type="component" value="Unassembled WGS sequence"/>
</dbReference>
<accession>A0ABS4N0P8</accession>
<keyword evidence="3" id="KW-1185">Reference proteome</keyword>
<dbReference type="Pfam" id="PF21848">
    <property type="entry name" value="DUF6907"/>
    <property type="match status" value="1"/>
</dbReference>
<gene>
    <name evidence="2" type="ORF">J2Z30_005995</name>
</gene>
<dbReference type="EMBL" id="JAGGLR010000017">
    <property type="protein sequence ID" value="MBP2064969.1"/>
    <property type="molecule type" value="Genomic_DNA"/>
</dbReference>
<dbReference type="InterPro" id="IPR054202">
    <property type="entry name" value="DUF6907"/>
</dbReference>
<protein>
    <submittedName>
        <fullName evidence="2">Uncharacterized protein</fullName>
    </submittedName>
</protein>
<proteinExistence type="predicted"/>
<feature type="region of interest" description="Disordered" evidence="1">
    <location>
        <begin position="1"/>
        <end position="20"/>
    </location>
</feature>
<name>A0ABS4N0P8_9ACTN</name>
<organism evidence="2 3">
    <name type="scientific">Streptomyces iranensis</name>
    <dbReference type="NCBI Taxonomy" id="576784"/>
    <lineage>
        <taxon>Bacteria</taxon>
        <taxon>Bacillati</taxon>
        <taxon>Actinomycetota</taxon>
        <taxon>Actinomycetes</taxon>
        <taxon>Kitasatosporales</taxon>
        <taxon>Streptomycetaceae</taxon>
        <taxon>Streptomyces</taxon>
        <taxon>Streptomyces violaceusniger group</taxon>
    </lineage>
</organism>
<evidence type="ECO:0000256" key="1">
    <source>
        <dbReference type="SAM" id="MobiDB-lite"/>
    </source>
</evidence>
<sequence length="139" mass="14958">MSLLHDIPPQQSPVPTLTPASPSSIRLVAAVVRGQRVAVECPPWCVVDHAAQDLAYLDDLSHDGEVATLPVRQFDGSVEQILTTHLTQWPFADNGEAYISVDADGSGECNAYHGAAGLAFADQLVAHAERIRRLVHVLN</sequence>